<accession>A0A8J5J0L6</accession>
<dbReference type="CDD" id="cd06093">
    <property type="entry name" value="PX_domain"/>
    <property type="match status" value="1"/>
</dbReference>
<comment type="function">
    <text evidence="3">Acts as a ventralizing factor during embryogenesis. Inhibits axin-mediated JNK activation by binding axin and disrupting axin homodimerization. This in turn antagonizes a Wnt/beta-catenin-independent dorsalization pathway activated by AXIN/JNK-signaling.</text>
</comment>
<evidence type="ECO:0000259" key="5">
    <source>
        <dbReference type="PROSITE" id="PS51911"/>
    </source>
</evidence>
<keyword evidence="7" id="KW-1185">Reference proteome</keyword>
<dbReference type="InterPro" id="IPR025939">
    <property type="entry name" value="Aida_C"/>
</dbReference>
<comment type="similarity">
    <text evidence="1">Belongs to the AIDA family.</text>
</comment>
<gene>
    <name evidence="6" type="ORF">JG688_00004590</name>
</gene>
<name>A0A8J5J0L6_9STRA</name>
<dbReference type="Pfam" id="PF14186">
    <property type="entry name" value="Aida_C2"/>
    <property type="match status" value="1"/>
</dbReference>
<reference evidence="6" key="1">
    <citation type="submission" date="2021-01" db="EMBL/GenBank/DDBJ databases">
        <title>Phytophthora aleatoria, a newly-described species from Pinus radiata is distinct from Phytophthora cactorum isolates based on comparative genomics.</title>
        <authorList>
            <person name="Mcdougal R."/>
            <person name="Panda P."/>
            <person name="Williams N."/>
            <person name="Studholme D.J."/>
        </authorList>
    </citation>
    <scope>NUCLEOTIDE SEQUENCE</scope>
    <source>
        <strain evidence="6">NZFS 4037</strain>
    </source>
</reference>
<dbReference type="AlphaFoldDB" id="A0A8J5J0L6"/>
<dbReference type="GO" id="GO:0016020">
    <property type="term" value="C:membrane"/>
    <property type="evidence" value="ECO:0007669"/>
    <property type="project" value="TreeGrafter"/>
</dbReference>
<dbReference type="EMBL" id="JAENGY010000166">
    <property type="protein sequence ID" value="KAG6971054.1"/>
    <property type="molecule type" value="Genomic_DNA"/>
</dbReference>
<proteinExistence type="inferred from homology"/>
<comment type="caution">
    <text evidence="6">The sequence shown here is derived from an EMBL/GenBank/DDBJ whole genome shotgun (WGS) entry which is preliminary data.</text>
</comment>
<evidence type="ECO:0000313" key="6">
    <source>
        <dbReference type="EMBL" id="KAG6971054.1"/>
    </source>
</evidence>
<dbReference type="Pfam" id="PF00787">
    <property type="entry name" value="PX"/>
    <property type="match status" value="1"/>
</dbReference>
<evidence type="ECO:0000313" key="7">
    <source>
        <dbReference type="Proteomes" id="UP000709295"/>
    </source>
</evidence>
<evidence type="ECO:0000256" key="2">
    <source>
        <dbReference type="ARBA" id="ARBA00022473"/>
    </source>
</evidence>
<dbReference type="FunFam" id="2.60.40.150:FF:000059">
    <property type="entry name" value="Axin interactor, dorsalization-associated protein"/>
    <property type="match status" value="1"/>
</dbReference>
<protein>
    <recommendedName>
        <fullName evidence="8">PX domain-containing protein</fullName>
    </recommendedName>
</protein>
<dbReference type="PROSITE" id="PS51911">
    <property type="entry name" value="C2_AIDA"/>
    <property type="match status" value="1"/>
</dbReference>
<feature type="domain" description="PX" evidence="4">
    <location>
        <begin position="1"/>
        <end position="147"/>
    </location>
</feature>
<dbReference type="GO" id="GO:0035091">
    <property type="term" value="F:phosphatidylinositol binding"/>
    <property type="evidence" value="ECO:0007669"/>
    <property type="project" value="InterPro"/>
</dbReference>
<dbReference type="InterPro" id="IPR001683">
    <property type="entry name" value="PX_dom"/>
</dbReference>
<dbReference type="PANTHER" id="PTHR28654">
    <property type="entry name" value="AXIN INTERACTOR, DORSALIZATION-ASSOCIATED PROTEIN"/>
    <property type="match status" value="1"/>
</dbReference>
<sequence length="773" mass="88783">MCLAVRDVTAILQVRVHVDSSQFDSSLMTQPEFLLATRVVFRSVRHGGTQLQASWRVFRSFHEFQGLDAQLRHAFPQDMKLLAPPPPHRRRTWLRRHRSAKFLAKRCAELNDYLERLLSSPHLRLTRFLDPRAPLVLRCFCNFDVGLITAEATVLPNQFESCVLCLDYRDRDEDAKGRMDGTVDSSEYSALEGVEFEQEFEDRDSEQLIRQRRPSRMQERRSDDAKLDELQANLMDDKSRNMAMCTKYECACRVSPFRVTHNKMIRMLRLRGFKQTYAPPEGALTALYCVLYKLQQFNDLDKRLYDALTGFPAKGTTENDKSEREATDALANDHLQLSVGVELLRQTLANYGLLHVHTLERHFRTSAVDLKKRLHEFKSRRQLRVGAVELVLLATILDLSIFLITNDHEGSEQNILPLAGLRSIRKGGRVSMTFGYILPTLVCVNGFYLLAERERIVPGIMPDLEIEEEMTMTERQRRRMWQGVDEMDRRFMAEIERTLSSGADAFALAFDFDMADSLNSAILDAVWDDCQHNPNLFYLFQRQARQFGKGRTTARFFMQYLEVAFGLEALRGALSDEPEVFPLDVSRAMRSKTRGSMDKAKEVGNDTDMDESAAAELVNATTQAAVLRSPGATYLDIRITKIGLKDASVYVNPTMAVSVFDYSGKAMEETRETGVGACSEPQYVSFNAIIQLATNLRKMEDHGAAITFEFFHYKAKKRKKSCRCWALLEMDEIKDGPVVLELYQKPMDPKRKRIHLFTEKELYLQLELRLQKL</sequence>
<keyword evidence="2" id="KW-0217">Developmental protein</keyword>
<dbReference type="SMART" id="SM00312">
    <property type="entry name" value="PX"/>
    <property type="match status" value="1"/>
</dbReference>
<evidence type="ECO:0000256" key="3">
    <source>
        <dbReference type="ARBA" id="ARBA00059715"/>
    </source>
</evidence>
<dbReference type="PANTHER" id="PTHR28654:SF1">
    <property type="entry name" value="AXIN INTERACTOR, DORSALIZATION-ASSOCIATED PROTEIN"/>
    <property type="match status" value="1"/>
</dbReference>
<evidence type="ECO:0000256" key="1">
    <source>
        <dbReference type="ARBA" id="ARBA00007205"/>
    </source>
</evidence>
<organism evidence="6 7">
    <name type="scientific">Phytophthora aleatoria</name>
    <dbReference type="NCBI Taxonomy" id="2496075"/>
    <lineage>
        <taxon>Eukaryota</taxon>
        <taxon>Sar</taxon>
        <taxon>Stramenopiles</taxon>
        <taxon>Oomycota</taxon>
        <taxon>Peronosporomycetes</taxon>
        <taxon>Peronosporales</taxon>
        <taxon>Peronosporaceae</taxon>
        <taxon>Phytophthora</taxon>
    </lineage>
</organism>
<evidence type="ECO:0000259" key="4">
    <source>
        <dbReference type="PROSITE" id="PS50195"/>
    </source>
</evidence>
<evidence type="ECO:0008006" key="8">
    <source>
        <dbReference type="Google" id="ProtNLM"/>
    </source>
</evidence>
<dbReference type="PROSITE" id="PS50195">
    <property type="entry name" value="PX"/>
    <property type="match status" value="1"/>
</dbReference>
<feature type="domain" description="C2 Aida-type" evidence="5">
    <location>
        <begin position="623"/>
        <end position="771"/>
    </location>
</feature>
<dbReference type="Proteomes" id="UP000709295">
    <property type="component" value="Unassembled WGS sequence"/>
</dbReference>